<evidence type="ECO:0000313" key="1">
    <source>
        <dbReference type="EMBL" id="VDP13191.1"/>
    </source>
</evidence>
<protein>
    <submittedName>
        <fullName evidence="3">FBA_2 domain-containing protein</fullName>
    </submittedName>
</protein>
<dbReference type="Proteomes" id="UP000267606">
    <property type="component" value="Unassembled WGS sequence"/>
</dbReference>
<accession>A0A183I0F4</accession>
<proteinExistence type="predicted"/>
<evidence type="ECO:0000313" key="2">
    <source>
        <dbReference type="Proteomes" id="UP000267606"/>
    </source>
</evidence>
<reference evidence="3" key="1">
    <citation type="submission" date="2016-06" db="UniProtKB">
        <authorList>
            <consortium name="WormBaseParasite"/>
        </authorList>
    </citation>
    <scope>IDENTIFICATION</scope>
</reference>
<dbReference type="PANTHER" id="PTHR37962">
    <property type="entry name" value="MALE STERILE (3) 76CA"/>
    <property type="match status" value="1"/>
</dbReference>
<sequence>MKSFLDLCSSDFLKDHLQIYMILIVFERSVLLVYERECNAIFLLDTHTHMKKKNIKTGGLIAMCSVNDLDFLIKWMCKNIFPETTYKLNHDQSFEVSVIAFKGQLQEDDHPLFVPRMIKTPHMQQFNTLMLFNTTIEGDMLLQIISYLMVWWLENICGSPGFTFSILKKVPESYILEEEKSKALGEVKIHLPLDQT</sequence>
<dbReference type="AlphaFoldDB" id="A0A183I0F4"/>
<dbReference type="WBParaSite" id="OFLC_0001321701-mRNA-1">
    <property type="protein sequence ID" value="OFLC_0001321701-mRNA-1"/>
    <property type="gene ID" value="OFLC_0001321701"/>
</dbReference>
<keyword evidence="2" id="KW-1185">Reference proteome</keyword>
<name>A0A183I0F4_9BILA</name>
<reference evidence="1 2" key="2">
    <citation type="submission" date="2018-11" db="EMBL/GenBank/DDBJ databases">
        <authorList>
            <consortium name="Pathogen Informatics"/>
        </authorList>
    </citation>
    <scope>NUCLEOTIDE SEQUENCE [LARGE SCALE GENOMIC DNA]</scope>
</reference>
<gene>
    <name evidence="1" type="ORF">OFLC_LOCUS13216</name>
</gene>
<evidence type="ECO:0000313" key="3">
    <source>
        <dbReference type="WBParaSite" id="OFLC_0001321701-mRNA-1"/>
    </source>
</evidence>
<organism evidence="3">
    <name type="scientific">Onchocerca flexuosa</name>
    <dbReference type="NCBI Taxonomy" id="387005"/>
    <lineage>
        <taxon>Eukaryota</taxon>
        <taxon>Metazoa</taxon>
        <taxon>Ecdysozoa</taxon>
        <taxon>Nematoda</taxon>
        <taxon>Chromadorea</taxon>
        <taxon>Rhabditida</taxon>
        <taxon>Spirurina</taxon>
        <taxon>Spiruromorpha</taxon>
        <taxon>Filarioidea</taxon>
        <taxon>Onchocercidae</taxon>
        <taxon>Onchocerca</taxon>
    </lineage>
</organism>
<dbReference type="PANTHER" id="PTHR37962:SF2">
    <property type="entry name" value="MALE STERILE (3) 76CA"/>
    <property type="match status" value="1"/>
</dbReference>
<dbReference type="EMBL" id="UZAJ01040092">
    <property type="protein sequence ID" value="VDP13191.1"/>
    <property type="molecule type" value="Genomic_DNA"/>
</dbReference>
<dbReference type="STRING" id="387005.A0A183I0F4"/>